<dbReference type="PRINTS" id="PR00146">
    <property type="entry name" value="DHPICSNTHASE"/>
</dbReference>
<evidence type="ECO:0000256" key="4">
    <source>
        <dbReference type="ARBA" id="ARBA00012086"/>
    </source>
</evidence>
<evidence type="ECO:0000256" key="1">
    <source>
        <dbReference type="ARBA" id="ARBA00003294"/>
    </source>
</evidence>
<evidence type="ECO:0000256" key="8">
    <source>
        <dbReference type="ARBA" id="ARBA00023154"/>
    </source>
</evidence>
<dbReference type="PANTHER" id="PTHR12128">
    <property type="entry name" value="DIHYDRODIPICOLINATE SYNTHASE"/>
    <property type="match status" value="1"/>
</dbReference>
<dbReference type="HAMAP" id="MF_00418">
    <property type="entry name" value="DapA"/>
    <property type="match status" value="1"/>
</dbReference>
<evidence type="ECO:0000256" key="12">
    <source>
        <dbReference type="HAMAP-Rule" id="MF_00418"/>
    </source>
</evidence>
<sequence>MSDFSGIWVPLITPFAGGAVDHAALRALVRRYADAGIAGLVALGTTGEPAALDAAEQDAVLATILDAAHAAAHDAAAARVLPVLVGVAGNHTASMRERIEQLNPLPIAGVLIAAPYYIRPSQAGIVGHFTALADASEQPVVLYDIPYRTGVRLELDTLLTLAAHPRIRAIKDCAGSLDTTLALIRDGRLQVLAGEDIAIFNTLCLGGSGAIAASAHLRPERFVALYRALAADRLDEGRRIFHALVPLIQAAFAEPNPAPVKALLAAQGLIRDELRMPMTRASDALAARLGALDGFDAGFDAGFHVITQDTERLA</sequence>
<keyword evidence="10 12" id="KW-0704">Schiff base</keyword>
<dbReference type="InterPro" id="IPR005263">
    <property type="entry name" value="DapA"/>
</dbReference>
<dbReference type="CDD" id="cd00950">
    <property type="entry name" value="DHDPS"/>
    <property type="match status" value="1"/>
</dbReference>
<evidence type="ECO:0000256" key="9">
    <source>
        <dbReference type="ARBA" id="ARBA00023239"/>
    </source>
</evidence>
<comment type="catalytic activity">
    <reaction evidence="11 12">
        <text>L-aspartate 4-semialdehyde + pyruvate = (2S,4S)-4-hydroxy-2,3,4,5-tetrahydrodipicolinate + H2O + H(+)</text>
        <dbReference type="Rhea" id="RHEA:34171"/>
        <dbReference type="ChEBI" id="CHEBI:15361"/>
        <dbReference type="ChEBI" id="CHEBI:15377"/>
        <dbReference type="ChEBI" id="CHEBI:15378"/>
        <dbReference type="ChEBI" id="CHEBI:67139"/>
        <dbReference type="ChEBI" id="CHEBI:537519"/>
        <dbReference type="EC" id="4.3.3.7"/>
    </reaction>
</comment>
<dbReference type="Gene3D" id="3.20.20.70">
    <property type="entry name" value="Aldolase class I"/>
    <property type="match status" value="1"/>
</dbReference>
<dbReference type="GO" id="GO:0005737">
    <property type="term" value="C:cytoplasm"/>
    <property type="evidence" value="ECO:0007669"/>
    <property type="project" value="UniProtKB-SubCell"/>
</dbReference>
<dbReference type="Pfam" id="PF00701">
    <property type="entry name" value="DHDPS"/>
    <property type="match status" value="1"/>
</dbReference>
<dbReference type="OrthoDB" id="9782828at2"/>
<dbReference type="GO" id="GO:0019877">
    <property type="term" value="P:diaminopimelate biosynthetic process"/>
    <property type="evidence" value="ECO:0007669"/>
    <property type="project" value="UniProtKB-UniRule"/>
</dbReference>
<dbReference type="RefSeq" id="WP_094781996.1">
    <property type="nucleotide sequence ID" value="NZ_CYGX02000057.1"/>
</dbReference>
<feature type="site" description="Part of a proton relay during catalysis" evidence="12">
    <location>
        <position position="45"/>
    </location>
</feature>
<keyword evidence="5 12" id="KW-0963">Cytoplasm</keyword>
<dbReference type="InterPro" id="IPR002220">
    <property type="entry name" value="DapA-like"/>
</dbReference>
<keyword evidence="6 12" id="KW-0028">Amino-acid biosynthesis</keyword>
<dbReference type="UniPathway" id="UPA00034">
    <property type="reaction ID" value="UER00017"/>
</dbReference>
<evidence type="ECO:0000256" key="7">
    <source>
        <dbReference type="ARBA" id="ARBA00022915"/>
    </source>
</evidence>
<feature type="active site" description="Proton donor/acceptor" evidence="12 14">
    <location>
        <position position="143"/>
    </location>
</feature>
<evidence type="ECO:0000256" key="2">
    <source>
        <dbReference type="ARBA" id="ARBA00005120"/>
    </source>
</evidence>
<dbReference type="InterPro" id="IPR020625">
    <property type="entry name" value="Schiff_base-form_aldolases_AS"/>
</dbReference>
<dbReference type="AlphaFoldDB" id="A0A1N7SDQ5"/>
<evidence type="ECO:0000256" key="6">
    <source>
        <dbReference type="ARBA" id="ARBA00022605"/>
    </source>
</evidence>
<dbReference type="STRING" id="1247936.BN2475_570052"/>
<evidence type="ECO:0000256" key="5">
    <source>
        <dbReference type="ARBA" id="ARBA00022490"/>
    </source>
</evidence>
<organism evidence="16 17">
    <name type="scientific">Paraburkholderia ribeironis</name>
    <dbReference type="NCBI Taxonomy" id="1247936"/>
    <lineage>
        <taxon>Bacteria</taxon>
        <taxon>Pseudomonadati</taxon>
        <taxon>Pseudomonadota</taxon>
        <taxon>Betaproteobacteria</taxon>
        <taxon>Burkholderiales</taxon>
        <taxon>Burkholderiaceae</taxon>
        <taxon>Paraburkholderia</taxon>
    </lineage>
</organism>
<comment type="subcellular location">
    <subcellularLocation>
        <location evidence="12">Cytoplasm</location>
    </subcellularLocation>
</comment>
<comment type="pathway">
    <text evidence="2 12">Amino-acid biosynthesis; L-lysine biosynthesis via DAP pathway; (S)-tetrahydrodipicolinate from L-aspartate: step 3/4.</text>
</comment>
<evidence type="ECO:0000313" key="17">
    <source>
        <dbReference type="Proteomes" id="UP000187012"/>
    </source>
</evidence>
<keyword evidence="9 12" id="KW-0456">Lyase</keyword>
<proteinExistence type="inferred from homology"/>
<keyword evidence="8 12" id="KW-0457">Lysine biosynthesis</keyword>
<dbReference type="PROSITE" id="PS00666">
    <property type="entry name" value="DHDPS_2"/>
    <property type="match status" value="1"/>
</dbReference>
<accession>A0A1N7SDQ5</accession>
<protein>
    <recommendedName>
        <fullName evidence="4 12">4-hydroxy-tetrahydrodipicolinate synthase</fullName>
        <shortName evidence="12">HTPA synthase</shortName>
        <ecNumber evidence="4 12">4.3.3.7</ecNumber>
    </recommendedName>
</protein>
<reference evidence="16 17" key="1">
    <citation type="submission" date="2016-12" db="EMBL/GenBank/DDBJ databases">
        <authorList>
            <person name="Song W.-J."/>
            <person name="Kurnit D.M."/>
        </authorList>
    </citation>
    <scope>NUCLEOTIDE SEQUENCE [LARGE SCALE GENOMIC DNA]</scope>
    <source>
        <strain evidence="16 17">STM7296</strain>
    </source>
</reference>
<dbReference type="InterPro" id="IPR013785">
    <property type="entry name" value="Aldolase_TIM"/>
</dbReference>
<feature type="binding site" evidence="12 15">
    <location>
        <position position="46"/>
    </location>
    <ligand>
        <name>pyruvate</name>
        <dbReference type="ChEBI" id="CHEBI:15361"/>
    </ligand>
</feature>
<comment type="function">
    <text evidence="1 12">Catalyzes the condensation of (S)-aspartate-beta-semialdehyde [(S)-ASA] and pyruvate to 4-hydroxy-tetrahydrodipicolinate (HTPA).</text>
</comment>
<dbReference type="EC" id="4.3.3.7" evidence="4 12"/>
<dbReference type="GO" id="GO:0009089">
    <property type="term" value="P:lysine biosynthetic process via diaminopimelate"/>
    <property type="evidence" value="ECO:0007669"/>
    <property type="project" value="UniProtKB-UniRule"/>
</dbReference>
<feature type="binding site" evidence="12 15">
    <location>
        <position position="211"/>
    </location>
    <ligand>
        <name>pyruvate</name>
        <dbReference type="ChEBI" id="CHEBI:15361"/>
    </ligand>
</feature>
<dbReference type="SUPFAM" id="SSF51569">
    <property type="entry name" value="Aldolase"/>
    <property type="match status" value="1"/>
</dbReference>
<dbReference type="PANTHER" id="PTHR12128:SF66">
    <property type="entry name" value="4-HYDROXY-2-OXOGLUTARATE ALDOLASE, MITOCHONDRIAL"/>
    <property type="match status" value="1"/>
</dbReference>
<comment type="caution">
    <text evidence="12">Was originally thought to be a dihydrodipicolinate synthase (DHDPS), catalyzing the condensation of (S)-aspartate-beta-semialdehyde [(S)-ASA] and pyruvate to dihydrodipicolinate (DHDP). However, it was shown in E.coli that the product of the enzymatic reaction is not dihydrodipicolinate but in fact (4S)-4-hydroxy-2,3,4,5-tetrahydro-(2S)-dipicolinic acid (HTPA), and that the consecutive dehydration reaction leading to DHDP is not spontaneous but catalyzed by DapB.</text>
</comment>
<dbReference type="PIRSF" id="PIRSF001365">
    <property type="entry name" value="DHDPS"/>
    <property type="match status" value="1"/>
</dbReference>
<keyword evidence="7 12" id="KW-0220">Diaminopimelate biosynthesis</keyword>
<dbReference type="SMART" id="SM01130">
    <property type="entry name" value="DHDPS"/>
    <property type="match status" value="1"/>
</dbReference>
<evidence type="ECO:0000256" key="10">
    <source>
        <dbReference type="ARBA" id="ARBA00023270"/>
    </source>
</evidence>
<keyword evidence="17" id="KW-1185">Reference proteome</keyword>
<dbReference type="EMBL" id="CYGX02000057">
    <property type="protein sequence ID" value="SIT45548.1"/>
    <property type="molecule type" value="Genomic_DNA"/>
</dbReference>
<feature type="site" description="Part of a proton relay during catalysis" evidence="12">
    <location>
        <position position="117"/>
    </location>
</feature>
<evidence type="ECO:0000256" key="11">
    <source>
        <dbReference type="ARBA" id="ARBA00047836"/>
    </source>
</evidence>
<comment type="subunit">
    <text evidence="12">Homotetramer; dimer of dimers.</text>
</comment>
<dbReference type="GO" id="GO:0008840">
    <property type="term" value="F:4-hydroxy-tetrahydrodipicolinate synthase activity"/>
    <property type="evidence" value="ECO:0007669"/>
    <property type="project" value="UniProtKB-UniRule"/>
</dbReference>
<gene>
    <name evidence="12 16" type="primary">dapA</name>
    <name evidence="16" type="ORF">BN2475_570052</name>
</gene>
<dbReference type="Proteomes" id="UP000187012">
    <property type="component" value="Unassembled WGS sequence"/>
</dbReference>
<evidence type="ECO:0000256" key="14">
    <source>
        <dbReference type="PIRSR" id="PIRSR001365-1"/>
    </source>
</evidence>
<evidence type="ECO:0000256" key="13">
    <source>
        <dbReference type="PIRNR" id="PIRNR001365"/>
    </source>
</evidence>
<name>A0A1N7SDQ5_9BURK</name>
<dbReference type="NCBIfam" id="TIGR00674">
    <property type="entry name" value="dapA"/>
    <property type="match status" value="1"/>
</dbReference>
<evidence type="ECO:0000256" key="15">
    <source>
        <dbReference type="PIRSR" id="PIRSR001365-2"/>
    </source>
</evidence>
<evidence type="ECO:0000313" key="16">
    <source>
        <dbReference type="EMBL" id="SIT45548.1"/>
    </source>
</evidence>
<comment type="similarity">
    <text evidence="3 12 13">Belongs to the DapA family.</text>
</comment>
<evidence type="ECO:0000256" key="3">
    <source>
        <dbReference type="ARBA" id="ARBA00007592"/>
    </source>
</evidence>
<feature type="active site" description="Schiff-base intermediate with substrate" evidence="12 14">
    <location>
        <position position="171"/>
    </location>
</feature>